<keyword evidence="2" id="KW-1185">Reference proteome</keyword>
<dbReference type="HOGENOM" id="CLU_1145762_0_0_9"/>
<dbReference type="EMBL" id="ACIM02000001">
    <property type="protein sequence ID" value="EEW97418.1"/>
    <property type="molecule type" value="Genomic_DNA"/>
</dbReference>
<organism evidence="1 2">
    <name type="scientific">Dialister invisus DSM 15470</name>
    <dbReference type="NCBI Taxonomy" id="592028"/>
    <lineage>
        <taxon>Bacteria</taxon>
        <taxon>Bacillati</taxon>
        <taxon>Bacillota</taxon>
        <taxon>Negativicutes</taxon>
        <taxon>Veillonellales</taxon>
        <taxon>Veillonellaceae</taxon>
        <taxon>Dialister</taxon>
    </lineage>
</organism>
<sequence>MDEETGVEHVAAFLHIFADRISFGFKDMGIGIQAGADFVAQGVAVVLLDGIPPCYAGKDKFASAAEACYVMGGKSVQENDFVRFRDAFIQPYFRAAGGHAHMGEHVFIPAVMLVHGNASRHFFSHTFDIFRFAVRPVGTLGENDENVFIRNSCEVQFIDHMDGEIAGMVPRAGDVGDDKADLVALLYFFGKRRGADGAAHTFDSRFFNIAGSCRYTFQYVGYMLFREHDRLEPAAERKFVFF</sequence>
<dbReference type="Proteomes" id="UP000004736">
    <property type="component" value="Unassembled WGS sequence"/>
</dbReference>
<reference evidence="1" key="1">
    <citation type="submission" date="2009-09" db="EMBL/GenBank/DDBJ databases">
        <authorList>
            <person name="Weinstock G."/>
            <person name="Sodergren E."/>
            <person name="Clifton S."/>
            <person name="Fulton L."/>
            <person name="Fulton B."/>
            <person name="Courtney L."/>
            <person name="Fronick C."/>
            <person name="Harrison M."/>
            <person name="Strong C."/>
            <person name="Farmer C."/>
            <person name="Delahaunty K."/>
            <person name="Markovic C."/>
            <person name="Hall O."/>
            <person name="Minx P."/>
            <person name="Tomlinson C."/>
            <person name="Mitreva M."/>
            <person name="Nelson J."/>
            <person name="Hou S."/>
            <person name="Wollam A."/>
            <person name="Pepin K.H."/>
            <person name="Johnson M."/>
            <person name="Bhonagiri V."/>
            <person name="Nash W.E."/>
            <person name="Warren W."/>
            <person name="Chinwalla A."/>
            <person name="Mardis E.R."/>
            <person name="Wilson R.K."/>
        </authorList>
    </citation>
    <scope>NUCLEOTIDE SEQUENCE [LARGE SCALE GENOMIC DNA]</scope>
    <source>
        <strain evidence="1">DSM 15470</strain>
    </source>
</reference>
<protein>
    <submittedName>
        <fullName evidence="1">Uncharacterized protein</fullName>
    </submittedName>
</protein>
<dbReference type="AlphaFoldDB" id="C9LPD3"/>
<accession>C9LPD3</accession>
<comment type="caution">
    <text evidence="1">The sequence shown here is derived from an EMBL/GenBank/DDBJ whole genome shotgun (WGS) entry which is preliminary data.</text>
</comment>
<gene>
    <name evidence="1" type="ORF">GCWU000321_01411</name>
</gene>
<name>C9LPD3_9FIRM</name>
<evidence type="ECO:0000313" key="1">
    <source>
        <dbReference type="EMBL" id="EEW97418.1"/>
    </source>
</evidence>
<evidence type="ECO:0000313" key="2">
    <source>
        <dbReference type="Proteomes" id="UP000004736"/>
    </source>
</evidence>
<proteinExistence type="predicted"/>